<keyword evidence="2 6" id="KW-0489">Methyltransferase</keyword>
<dbReference type="Pfam" id="PF00588">
    <property type="entry name" value="SpoU_methylase"/>
    <property type="match status" value="1"/>
</dbReference>
<dbReference type="GO" id="GO:0003723">
    <property type="term" value="F:RNA binding"/>
    <property type="evidence" value="ECO:0007669"/>
    <property type="project" value="InterPro"/>
</dbReference>
<evidence type="ECO:0000313" key="6">
    <source>
        <dbReference type="EMBL" id="QCK14656.1"/>
    </source>
</evidence>
<dbReference type="Proteomes" id="UP000298616">
    <property type="component" value="Chromosome"/>
</dbReference>
<dbReference type="KEGG" id="fpf:DCC35_07820"/>
<keyword evidence="7" id="KW-1185">Reference proteome</keyword>
<gene>
    <name evidence="6" type="ORF">DCC35_07820</name>
</gene>
<dbReference type="InterPro" id="IPR029028">
    <property type="entry name" value="Alpha/beta_knot_MTases"/>
</dbReference>
<dbReference type="CDD" id="cd18104">
    <property type="entry name" value="SpoU-like_RNA-MTase"/>
    <property type="match status" value="1"/>
</dbReference>
<sequence length="264" mass="29277">MLEITSTKNPRVKNLTLLQSKAKARREQGIFIVEGKKENELLLNSEYQLKEAYICPELINEELFNSIKDSLDENSIFFVSKEVFDKVAYRGSTGGIITIASQQYFQLNDLKNISNPLILVAESVEKPGNIGALLRTVDAAQVDALVICDPKTDFFNPNVIRSSLGCVFTTKIISCTSEEAISFFKNEGINIYCAALSASKRYDLIDYQKGSALVFGTESTGLTETWLENSTQNIIIPMQGEIDSLNVSVSAAVITFEAVRQRGY</sequence>
<proteinExistence type="inferred from homology"/>
<evidence type="ECO:0000313" key="7">
    <source>
        <dbReference type="Proteomes" id="UP000298616"/>
    </source>
</evidence>
<organism evidence="6 7">
    <name type="scientific">Mangrovivirga cuniculi</name>
    <dbReference type="NCBI Taxonomy" id="2715131"/>
    <lineage>
        <taxon>Bacteria</taxon>
        <taxon>Pseudomonadati</taxon>
        <taxon>Bacteroidota</taxon>
        <taxon>Cytophagia</taxon>
        <taxon>Cytophagales</taxon>
        <taxon>Mangrovivirgaceae</taxon>
        <taxon>Mangrovivirga</taxon>
    </lineage>
</organism>
<dbReference type="GO" id="GO:0008173">
    <property type="term" value="F:RNA methyltransferase activity"/>
    <property type="evidence" value="ECO:0007669"/>
    <property type="project" value="InterPro"/>
</dbReference>
<dbReference type="InterPro" id="IPR053888">
    <property type="entry name" value="MRM3-like_sub_bind"/>
</dbReference>
<dbReference type="InterPro" id="IPR051259">
    <property type="entry name" value="rRNA_Methyltransferase"/>
</dbReference>
<dbReference type="InterPro" id="IPR001537">
    <property type="entry name" value="SpoU_MeTrfase"/>
</dbReference>
<accession>A0A4D7JRX3</accession>
<dbReference type="InterPro" id="IPR029026">
    <property type="entry name" value="tRNA_m1G_MTases_N"/>
</dbReference>
<feature type="domain" description="tRNA/rRNA methyltransferase SpoU type" evidence="4">
    <location>
        <begin position="117"/>
        <end position="255"/>
    </location>
</feature>
<protein>
    <submittedName>
        <fullName evidence="6">rRNA methyltransferase</fullName>
    </submittedName>
</protein>
<keyword evidence="3 6" id="KW-0808">Transferase</keyword>
<comment type="similarity">
    <text evidence="1">Belongs to the class IV-like SAM-binding methyltransferase superfamily. RNA methyltransferase TrmH family.</text>
</comment>
<reference evidence="6 7" key="1">
    <citation type="submission" date="2018-04" db="EMBL/GenBank/DDBJ databases">
        <title>Complete genome uncultured novel isolate.</title>
        <authorList>
            <person name="Merlino G."/>
        </authorList>
    </citation>
    <scope>NUCLEOTIDE SEQUENCE [LARGE SCALE GENOMIC DNA]</scope>
    <source>
        <strain evidence="7">R1DC9</strain>
    </source>
</reference>
<name>A0A4D7JRX3_9BACT</name>
<evidence type="ECO:0000259" key="5">
    <source>
        <dbReference type="Pfam" id="PF22435"/>
    </source>
</evidence>
<evidence type="ECO:0000259" key="4">
    <source>
        <dbReference type="Pfam" id="PF00588"/>
    </source>
</evidence>
<dbReference type="PANTHER" id="PTHR43191:SF2">
    <property type="entry name" value="RRNA METHYLTRANSFERASE 3, MITOCHONDRIAL"/>
    <property type="match status" value="1"/>
</dbReference>
<dbReference type="SUPFAM" id="SSF75217">
    <property type="entry name" value="alpha/beta knot"/>
    <property type="match status" value="1"/>
</dbReference>
<dbReference type="PANTHER" id="PTHR43191">
    <property type="entry name" value="RRNA METHYLTRANSFERASE 3"/>
    <property type="match status" value="1"/>
</dbReference>
<evidence type="ECO:0000256" key="1">
    <source>
        <dbReference type="ARBA" id="ARBA00007228"/>
    </source>
</evidence>
<dbReference type="InterPro" id="IPR029064">
    <property type="entry name" value="Ribosomal_eL30-like_sf"/>
</dbReference>
<dbReference type="Gene3D" id="3.40.1280.10">
    <property type="match status" value="1"/>
</dbReference>
<evidence type="ECO:0000256" key="2">
    <source>
        <dbReference type="ARBA" id="ARBA00022603"/>
    </source>
</evidence>
<feature type="domain" description="MRM3-like substrate binding" evidence="5">
    <location>
        <begin position="9"/>
        <end position="97"/>
    </location>
</feature>
<dbReference type="SUPFAM" id="SSF55315">
    <property type="entry name" value="L30e-like"/>
    <property type="match status" value="1"/>
</dbReference>
<evidence type="ECO:0000256" key="3">
    <source>
        <dbReference type="ARBA" id="ARBA00022679"/>
    </source>
</evidence>
<dbReference type="AlphaFoldDB" id="A0A4D7JRX3"/>
<dbReference type="EMBL" id="CP028923">
    <property type="protein sequence ID" value="QCK14656.1"/>
    <property type="molecule type" value="Genomic_DNA"/>
</dbReference>
<dbReference type="GO" id="GO:0032259">
    <property type="term" value="P:methylation"/>
    <property type="evidence" value="ECO:0007669"/>
    <property type="project" value="UniProtKB-KW"/>
</dbReference>
<dbReference type="OrthoDB" id="9794400at2"/>
<dbReference type="Pfam" id="PF22435">
    <property type="entry name" value="MRM3-like_sub_bind"/>
    <property type="match status" value="1"/>
</dbReference>
<dbReference type="Gene3D" id="3.30.1330.30">
    <property type="match status" value="1"/>
</dbReference>
<dbReference type="GO" id="GO:0006396">
    <property type="term" value="P:RNA processing"/>
    <property type="evidence" value="ECO:0007669"/>
    <property type="project" value="InterPro"/>
</dbReference>